<keyword evidence="2" id="KW-1185">Reference proteome</keyword>
<evidence type="ECO:0000313" key="2">
    <source>
        <dbReference type="Proteomes" id="UP000067444"/>
    </source>
</evidence>
<name>A0A0K0Y265_9RHOB</name>
<dbReference type="AlphaFoldDB" id="A0A0K0Y265"/>
<reference evidence="1 2" key="1">
    <citation type="journal article" date="2015" name="Genome Announc.">
        <title>Closed Genome Sequence of Octadecabacter temperatus SB1, the First Mesophilic Species of the Genus Octadecabacter.</title>
        <authorList>
            <person name="Voget S."/>
            <person name="Billerbeck S."/>
            <person name="Simon M."/>
            <person name="Daniel R."/>
        </authorList>
    </citation>
    <scope>NUCLEOTIDE SEQUENCE [LARGE SCALE GENOMIC DNA]</scope>
    <source>
        <strain evidence="1 2">SB1</strain>
    </source>
</reference>
<protein>
    <submittedName>
        <fullName evidence="1">Uncharacterized protein</fullName>
    </submittedName>
</protein>
<sequence length="136" mass="16065">MTEFEHWLWPAILLVLLWLIFTAVRRLQRDLEVITKTVQTIRQVQTRRSAEYMLIENELSTLLSCMIESSNDEETREKLLKVAQDRHSRLRSRIEHGTGSSEHLRGLELPLEEDDPWFNSDVAEMMVPEAFLKEDK</sequence>
<evidence type="ECO:0000313" key="1">
    <source>
        <dbReference type="EMBL" id="AKS45025.1"/>
    </source>
</evidence>
<dbReference type="KEGG" id="otm:OSB_04620"/>
<gene>
    <name evidence="1" type="ORF">OSB_04620</name>
</gene>
<dbReference type="RefSeq" id="WP_143831168.1">
    <property type="nucleotide sequence ID" value="NZ_CP012160.1"/>
</dbReference>
<accession>A0A0K0Y265</accession>
<dbReference type="Gene3D" id="3.30.559.10">
    <property type="entry name" value="Chloramphenicol acetyltransferase-like domain"/>
    <property type="match status" value="1"/>
</dbReference>
<dbReference type="Proteomes" id="UP000067444">
    <property type="component" value="Chromosome"/>
</dbReference>
<organism evidence="1 2">
    <name type="scientific">Octadecabacter temperatus</name>
    <dbReference type="NCBI Taxonomy" id="1458307"/>
    <lineage>
        <taxon>Bacteria</taxon>
        <taxon>Pseudomonadati</taxon>
        <taxon>Pseudomonadota</taxon>
        <taxon>Alphaproteobacteria</taxon>
        <taxon>Rhodobacterales</taxon>
        <taxon>Roseobacteraceae</taxon>
        <taxon>Octadecabacter</taxon>
    </lineage>
</organism>
<dbReference type="EMBL" id="CP012160">
    <property type="protein sequence ID" value="AKS45025.1"/>
    <property type="molecule type" value="Genomic_DNA"/>
</dbReference>
<proteinExistence type="predicted"/>
<dbReference type="InterPro" id="IPR023213">
    <property type="entry name" value="CAT-like_dom_sf"/>
</dbReference>
<dbReference type="STRING" id="1458307.OSB_04620"/>